<reference evidence="2" key="1">
    <citation type="submission" date="2023-04" db="EMBL/GenBank/DDBJ databases">
        <title>Uncovering the Secrets of Slow-Growing Bacteria in Tropical Savanna Soil through Cultivation and Genomic Analysis.</title>
        <authorList>
            <person name="Goncalves O.S."/>
            <person name="Santana M.F."/>
        </authorList>
    </citation>
    <scope>NUCLEOTIDE SEQUENCE</scope>
    <source>
        <strain evidence="2">ANTI</strain>
    </source>
</reference>
<dbReference type="InterPro" id="IPR010982">
    <property type="entry name" value="Lambda_DNA-bd_dom_sf"/>
</dbReference>
<dbReference type="Pfam" id="PF01381">
    <property type="entry name" value="HTH_3"/>
    <property type="match status" value="1"/>
</dbReference>
<dbReference type="PROSITE" id="PS50943">
    <property type="entry name" value="HTH_CROC1"/>
    <property type="match status" value="1"/>
</dbReference>
<dbReference type="GO" id="GO:0003677">
    <property type="term" value="F:DNA binding"/>
    <property type="evidence" value="ECO:0007669"/>
    <property type="project" value="InterPro"/>
</dbReference>
<feature type="domain" description="HTH cro/C1-type" evidence="1">
    <location>
        <begin position="11"/>
        <end position="65"/>
    </location>
</feature>
<dbReference type="RefSeq" id="WP_279834811.1">
    <property type="nucleotide sequence ID" value="NZ_JARVWT010000006.1"/>
</dbReference>
<protein>
    <submittedName>
        <fullName evidence="2">Helix-turn-helix transcriptional regulator</fullName>
    </submittedName>
</protein>
<evidence type="ECO:0000313" key="2">
    <source>
        <dbReference type="EMBL" id="MDH2332451.1"/>
    </source>
</evidence>
<organism evidence="2 3">
    <name type="scientific">Paenibacillus polymyxa</name>
    <name type="common">Bacillus polymyxa</name>
    <dbReference type="NCBI Taxonomy" id="1406"/>
    <lineage>
        <taxon>Bacteria</taxon>
        <taxon>Bacillati</taxon>
        <taxon>Bacillota</taxon>
        <taxon>Bacilli</taxon>
        <taxon>Bacillales</taxon>
        <taxon>Paenibacillaceae</taxon>
        <taxon>Paenibacillus</taxon>
    </lineage>
</organism>
<dbReference type="EMBL" id="JARVWT010000006">
    <property type="protein sequence ID" value="MDH2332451.1"/>
    <property type="molecule type" value="Genomic_DNA"/>
</dbReference>
<dbReference type="Gene3D" id="1.10.260.40">
    <property type="entry name" value="lambda repressor-like DNA-binding domains"/>
    <property type="match status" value="1"/>
</dbReference>
<dbReference type="SMART" id="SM00530">
    <property type="entry name" value="HTH_XRE"/>
    <property type="match status" value="1"/>
</dbReference>
<evidence type="ECO:0000313" key="3">
    <source>
        <dbReference type="Proteomes" id="UP001229409"/>
    </source>
</evidence>
<dbReference type="AlphaFoldDB" id="A0AAP4EC06"/>
<comment type="caution">
    <text evidence="2">The sequence shown here is derived from an EMBL/GenBank/DDBJ whole genome shotgun (WGS) entry which is preliminary data.</text>
</comment>
<evidence type="ECO:0000259" key="1">
    <source>
        <dbReference type="PROSITE" id="PS50943"/>
    </source>
</evidence>
<accession>A0AAP4EC06</accession>
<gene>
    <name evidence="2" type="ORF">QDS18_16450</name>
</gene>
<sequence>MSYEEIVASNVRRLIEQNKVEQKELAKALGTTPQSLNNYLSGTRKFPIGLIPPVADYFKVSIDFLYGREG</sequence>
<dbReference type="InterPro" id="IPR001387">
    <property type="entry name" value="Cro/C1-type_HTH"/>
</dbReference>
<dbReference type="CDD" id="cd00093">
    <property type="entry name" value="HTH_XRE"/>
    <property type="match status" value="1"/>
</dbReference>
<proteinExistence type="predicted"/>
<dbReference type="SUPFAM" id="SSF47413">
    <property type="entry name" value="lambda repressor-like DNA-binding domains"/>
    <property type="match status" value="1"/>
</dbReference>
<name>A0AAP4EC06_PAEPO</name>
<dbReference type="Proteomes" id="UP001229409">
    <property type="component" value="Unassembled WGS sequence"/>
</dbReference>